<keyword evidence="3" id="KW-1185">Reference proteome</keyword>
<name>A0A6A6J5Y6_WESOR</name>
<evidence type="ECO:0000313" key="2">
    <source>
        <dbReference type="EMBL" id="KAF2271634.1"/>
    </source>
</evidence>
<accession>A0A6A6J5Y6</accession>
<dbReference type="Proteomes" id="UP000800097">
    <property type="component" value="Unassembled WGS sequence"/>
</dbReference>
<feature type="region of interest" description="Disordered" evidence="1">
    <location>
        <begin position="1"/>
        <end position="33"/>
    </location>
</feature>
<protein>
    <submittedName>
        <fullName evidence="2">Uncharacterized protein</fullName>
    </submittedName>
</protein>
<dbReference type="GeneID" id="54554469"/>
<gene>
    <name evidence="2" type="ORF">EI97DRAFT_462681</name>
</gene>
<organism evidence="2 3">
    <name type="scientific">Westerdykella ornata</name>
    <dbReference type="NCBI Taxonomy" id="318751"/>
    <lineage>
        <taxon>Eukaryota</taxon>
        <taxon>Fungi</taxon>
        <taxon>Dikarya</taxon>
        <taxon>Ascomycota</taxon>
        <taxon>Pezizomycotina</taxon>
        <taxon>Dothideomycetes</taxon>
        <taxon>Pleosporomycetidae</taxon>
        <taxon>Pleosporales</taxon>
        <taxon>Sporormiaceae</taxon>
        <taxon>Westerdykella</taxon>
    </lineage>
</organism>
<proteinExistence type="predicted"/>
<reference evidence="2" key="1">
    <citation type="journal article" date="2020" name="Stud. Mycol.">
        <title>101 Dothideomycetes genomes: a test case for predicting lifestyles and emergence of pathogens.</title>
        <authorList>
            <person name="Haridas S."/>
            <person name="Albert R."/>
            <person name="Binder M."/>
            <person name="Bloem J."/>
            <person name="Labutti K."/>
            <person name="Salamov A."/>
            <person name="Andreopoulos B."/>
            <person name="Baker S."/>
            <person name="Barry K."/>
            <person name="Bills G."/>
            <person name="Bluhm B."/>
            <person name="Cannon C."/>
            <person name="Castanera R."/>
            <person name="Culley D."/>
            <person name="Daum C."/>
            <person name="Ezra D."/>
            <person name="Gonzalez J."/>
            <person name="Henrissat B."/>
            <person name="Kuo A."/>
            <person name="Liang C."/>
            <person name="Lipzen A."/>
            <person name="Lutzoni F."/>
            <person name="Magnuson J."/>
            <person name="Mondo S."/>
            <person name="Nolan M."/>
            <person name="Ohm R."/>
            <person name="Pangilinan J."/>
            <person name="Park H.-J."/>
            <person name="Ramirez L."/>
            <person name="Alfaro M."/>
            <person name="Sun H."/>
            <person name="Tritt A."/>
            <person name="Yoshinaga Y."/>
            <person name="Zwiers L.-H."/>
            <person name="Turgeon B."/>
            <person name="Goodwin S."/>
            <person name="Spatafora J."/>
            <person name="Crous P."/>
            <person name="Grigoriev I."/>
        </authorList>
    </citation>
    <scope>NUCLEOTIDE SEQUENCE</scope>
    <source>
        <strain evidence="2">CBS 379.55</strain>
    </source>
</reference>
<dbReference type="EMBL" id="ML986536">
    <property type="protein sequence ID" value="KAF2271634.1"/>
    <property type="molecule type" value="Genomic_DNA"/>
</dbReference>
<dbReference type="RefSeq" id="XP_033649173.1">
    <property type="nucleotide sequence ID" value="XM_033801294.1"/>
</dbReference>
<sequence>MSTILKGKKPKTDASIVSTEPRKQLTAHPTPKQDRRAILEELKNAIWEIKWETKEADLEVVRIQERLNKIGEMTAKVERDKKETKPELGKTQDKFYKIAEIGAKVEHEKREVKFEVARIQHRFSRIGEMATKAEREIMRIVEQDQVDA</sequence>
<dbReference type="AlphaFoldDB" id="A0A6A6J5Y6"/>
<evidence type="ECO:0000313" key="3">
    <source>
        <dbReference type="Proteomes" id="UP000800097"/>
    </source>
</evidence>
<evidence type="ECO:0000256" key="1">
    <source>
        <dbReference type="SAM" id="MobiDB-lite"/>
    </source>
</evidence>